<dbReference type="EMBL" id="BMIJ01000004">
    <property type="protein sequence ID" value="GGB95064.1"/>
    <property type="molecule type" value="Genomic_DNA"/>
</dbReference>
<dbReference type="CDD" id="cd03801">
    <property type="entry name" value="GT4_PimA-like"/>
    <property type="match status" value="1"/>
</dbReference>
<name>A0ABQ1KGP6_9GAMM</name>
<evidence type="ECO:0000313" key="2">
    <source>
        <dbReference type="EMBL" id="GGB95064.1"/>
    </source>
</evidence>
<comment type="caution">
    <text evidence="2">The sequence shown here is derived from an EMBL/GenBank/DDBJ whole genome shotgun (WGS) entry which is preliminary data.</text>
</comment>
<organism evidence="2 3">
    <name type="scientific">Marinobacterium zhoushanense</name>
    <dbReference type="NCBI Taxonomy" id="1679163"/>
    <lineage>
        <taxon>Bacteria</taxon>
        <taxon>Pseudomonadati</taxon>
        <taxon>Pseudomonadota</taxon>
        <taxon>Gammaproteobacteria</taxon>
        <taxon>Oceanospirillales</taxon>
        <taxon>Oceanospirillaceae</taxon>
        <taxon>Marinobacterium</taxon>
    </lineage>
</organism>
<protein>
    <submittedName>
        <fullName evidence="2">Colanic acid biosynthesis glycosyltransferase WcaL</fullName>
    </submittedName>
</protein>
<dbReference type="InterPro" id="IPR001296">
    <property type="entry name" value="Glyco_trans_1"/>
</dbReference>
<dbReference type="PANTHER" id="PTHR12526">
    <property type="entry name" value="GLYCOSYLTRANSFERASE"/>
    <property type="match status" value="1"/>
</dbReference>
<sequence>MIALVLKGYPRLSETFIAQEILALERRGMKLLIVSLRHPTDSKRHPIHAEIKSPVLYLPEYLHQEPWRVLKGLIAAIRQPGFGRAFKSWWRDLMRDFTTNRIRRFGQALVLARELPAETSGLYTHFIHTPGSVGRYCSLITGLDWVGSAHAKDIWTLSDWELSEKLADIGWLVTCTHANRDYLAQLSPDPKRVELVYHGIDFNRFPAPERTDELDRDGVAREVRLISVGRAVDKKGYDLLLAALARLPSHLKWSFTHIGGGPLLAQLKAQATALGLSERIVWMGALAQAQVLEHYRRSDLFVLPCRISEDGDRDGLPNVLMEAQSQALCCLATNVSGIPELIIDGESGVLVEQNDISALSRELERLVRDPLQRQQMGQAGYERVRSQFSFEHGIDLLIEKFEERDLFRQPALASPEST</sequence>
<gene>
    <name evidence="2" type="ORF">GCM10011352_21460</name>
</gene>
<feature type="domain" description="Glycosyl transferase family 1" evidence="1">
    <location>
        <begin position="224"/>
        <end position="383"/>
    </location>
</feature>
<accession>A0ABQ1KGP6</accession>
<keyword evidence="3" id="KW-1185">Reference proteome</keyword>
<evidence type="ECO:0000259" key="1">
    <source>
        <dbReference type="Pfam" id="PF00534"/>
    </source>
</evidence>
<dbReference type="Gene3D" id="3.40.50.2000">
    <property type="entry name" value="Glycogen Phosphorylase B"/>
    <property type="match status" value="2"/>
</dbReference>
<evidence type="ECO:0000313" key="3">
    <source>
        <dbReference type="Proteomes" id="UP000629025"/>
    </source>
</evidence>
<dbReference type="Proteomes" id="UP000629025">
    <property type="component" value="Unassembled WGS sequence"/>
</dbReference>
<dbReference type="SUPFAM" id="SSF53756">
    <property type="entry name" value="UDP-Glycosyltransferase/glycogen phosphorylase"/>
    <property type="match status" value="1"/>
</dbReference>
<proteinExistence type="predicted"/>
<reference evidence="3" key="1">
    <citation type="journal article" date="2019" name="Int. J. Syst. Evol. Microbiol.">
        <title>The Global Catalogue of Microorganisms (GCM) 10K type strain sequencing project: providing services to taxonomists for standard genome sequencing and annotation.</title>
        <authorList>
            <consortium name="The Broad Institute Genomics Platform"/>
            <consortium name="The Broad Institute Genome Sequencing Center for Infectious Disease"/>
            <person name="Wu L."/>
            <person name="Ma J."/>
        </authorList>
    </citation>
    <scope>NUCLEOTIDE SEQUENCE [LARGE SCALE GENOMIC DNA]</scope>
    <source>
        <strain evidence="3">CGMCC 1.15341</strain>
    </source>
</reference>
<dbReference type="Pfam" id="PF00534">
    <property type="entry name" value="Glycos_transf_1"/>
    <property type="match status" value="1"/>
</dbReference>